<name>I8RFH7_9FIRM</name>
<gene>
    <name evidence="1" type="ORF">FB4_0936</name>
</gene>
<sequence precursor="true">MVKILVACGSGIAMSTVAQEAIKIGGAYCGDIAADCARHSQHGCCRHVTNYDMYFRCRFPNGIWCFRV</sequence>
<proteinExistence type="predicted"/>
<dbReference type="Gene3D" id="3.40.50.2300">
    <property type="match status" value="1"/>
</dbReference>
<dbReference type="Proteomes" id="UP000004324">
    <property type="component" value="Unassembled WGS sequence"/>
</dbReference>
<dbReference type="RefSeq" id="WP_007937474.1">
    <property type="nucleotide sequence ID" value="NZ_AKVJ01000066.1"/>
</dbReference>
<organism evidence="1 2">
    <name type="scientific">Pelosinus fermentans B4</name>
    <dbReference type="NCBI Taxonomy" id="1149862"/>
    <lineage>
        <taxon>Bacteria</taxon>
        <taxon>Bacillati</taxon>
        <taxon>Bacillota</taxon>
        <taxon>Negativicutes</taxon>
        <taxon>Selenomonadales</taxon>
        <taxon>Sporomusaceae</taxon>
        <taxon>Pelosinus</taxon>
    </lineage>
</organism>
<dbReference type="EMBL" id="AKVJ01000066">
    <property type="protein sequence ID" value="EIW16425.1"/>
    <property type="molecule type" value="Genomic_DNA"/>
</dbReference>
<accession>I8RFH7</accession>
<dbReference type="PATRIC" id="fig|1149862.3.peg.3945"/>
<protein>
    <submittedName>
        <fullName evidence="1">Uncharacterized protein</fullName>
    </submittedName>
</protein>
<dbReference type="OrthoDB" id="3196672at2"/>
<keyword evidence="2" id="KW-1185">Reference proteome</keyword>
<reference evidence="1 2" key="1">
    <citation type="journal article" date="2012" name="J. Bacteriol.">
        <title>Draft Genome Sequences for Two Metal-Reducing Pelosinus fermentans Strains Isolated from a Cr(VI)-Contaminated Site and for Type Strain R7.</title>
        <authorList>
            <person name="Brown S.D."/>
            <person name="Podar M."/>
            <person name="Klingeman D.M."/>
            <person name="Johnson C.M."/>
            <person name="Yang Z.K."/>
            <person name="Utturkar S.M."/>
            <person name="Land M.L."/>
            <person name="Mosher J.J."/>
            <person name="Hurt R.A.Jr."/>
            <person name="Phelps T.J."/>
            <person name="Palumbo A.V."/>
            <person name="Arkin A.P."/>
            <person name="Hazen T.C."/>
            <person name="Elias D.A."/>
        </authorList>
    </citation>
    <scope>NUCLEOTIDE SEQUENCE [LARGE SCALE GENOMIC DNA]</scope>
    <source>
        <strain evidence="1 2">B4</strain>
    </source>
</reference>
<comment type="caution">
    <text evidence="1">The sequence shown here is derived from an EMBL/GenBank/DDBJ whole genome shotgun (WGS) entry which is preliminary data.</text>
</comment>
<dbReference type="AlphaFoldDB" id="I8RFH7"/>
<evidence type="ECO:0000313" key="1">
    <source>
        <dbReference type="EMBL" id="EIW16425.1"/>
    </source>
</evidence>
<evidence type="ECO:0000313" key="2">
    <source>
        <dbReference type="Proteomes" id="UP000004324"/>
    </source>
</evidence>